<evidence type="ECO:0000313" key="2">
    <source>
        <dbReference type="EMBL" id="KAK7696349.1"/>
    </source>
</evidence>
<feature type="compositionally biased region" description="Basic and acidic residues" evidence="1">
    <location>
        <begin position="325"/>
        <end position="339"/>
    </location>
</feature>
<protein>
    <submittedName>
        <fullName evidence="2">Uncharacterized protein</fullName>
    </submittedName>
</protein>
<organism evidence="2 3">
    <name type="scientific">Cerrena zonata</name>
    <dbReference type="NCBI Taxonomy" id="2478898"/>
    <lineage>
        <taxon>Eukaryota</taxon>
        <taxon>Fungi</taxon>
        <taxon>Dikarya</taxon>
        <taxon>Basidiomycota</taxon>
        <taxon>Agaricomycotina</taxon>
        <taxon>Agaricomycetes</taxon>
        <taxon>Polyporales</taxon>
        <taxon>Cerrenaceae</taxon>
        <taxon>Cerrena</taxon>
    </lineage>
</organism>
<feature type="compositionally biased region" description="Polar residues" evidence="1">
    <location>
        <begin position="295"/>
        <end position="315"/>
    </location>
</feature>
<name>A0AAW0GXQ3_9APHY</name>
<feature type="region of interest" description="Disordered" evidence="1">
    <location>
        <begin position="225"/>
        <end position="347"/>
    </location>
</feature>
<evidence type="ECO:0000256" key="1">
    <source>
        <dbReference type="SAM" id="MobiDB-lite"/>
    </source>
</evidence>
<dbReference type="Proteomes" id="UP001385951">
    <property type="component" value="Unassembled WGS sequence"/>
</dbReference>
<gene>
    <name evidence="2" type="ORF">QCA50_001003</name>
</gene>
<evidence type="ECO:0000313" key="3">
    <source>
        <dbReference type="Proteomes" id="UP001385951"/>
    </source>
</evidence>
<sequence>MHPLGKYARFGLLSNEKPSILHILDDPEGLSDSSGLSYTAVDVTEDDGYGVQVYFDGKFTKSNSVAILIREHCGNYTALHGTIVKNVKHCVGRLDRGLNGEPLRLARFSEYWHSTSYKIKSFPGNIIMGAIKLEIMLVPVDILERTGKKRSLRFLPENVSGISGDIERIEGKYGESARGNGSVRVRWMANIDEPIARAQVFIPLKDHIPKKSLYLCNCRGTDRVAASPGAGSELSEHNNGAGATHENALPSTTSTASSSTTSSEGRNDLSHTNPPRVKEEQDDNTLKRKLLDPIQQPTSTSKYRILNNGSRVPQSSHRKTMNDQTNEKQIKQEHHDTVSKPKASGSLSVVKDEPIEESLPIMPRIVEDQENTSVVNDHRMHMPVYPTPLPAYFPYPMIPNAAPYVHMHPPSVSSLKQAGRSRRGRSS</sequence>
<dbReference type="AlphaFoldDB" id="A0AAW0GXQ3"/>
<proteinExistence type="predicted"/>
<reference evidence="2 3" key="1">
    <citation type="submission" date="2022-09" db="EMBL/GenBank/DDBJ databases">
        <authorList>
            <person name="Palmer J.M."/>
        </authorList>
    </citation>
    <scope>NUCLEOTIDE SEQUENCE [LARGE SCALE GENOMIC DNA]</scope>
    <source>
        <strain evidence="2 3">DSM 7382</strain>
    </source>
</reference>
<accession>A0AAW0GXQ3</accession>
<comment type="caution">
    <text evidence="2">The sequence shown here is derived from an EMBL/GenBank/DDBJ whole genome shotgun (WGS) entry which is preliminary data.</text>
</comment>
<feature type="compositionally biased region" description="Low complexity" evidence="1">
    <location>
        <begin position="251"/>
        <end position="263"/>
    </location>
</feature>
<feature type="compositionally biased region" description="Basic and acidic residues" evidence="1">
    <location>
        <begin position="276"/>
        <end position="291"/>
    </location>
</feature>
<dbReference type="EMBL" id="JASBNA010000001">
    <property type="protein sequence ID" value="KAK7696349.1"/>
    <property type="molecule type" value="Genomic_DNA"/>
</dbReference>
<keyword evidence="3" id="KW-1185">Reference proteome</keyword>